<comment type="caution">
    <text evidence="1">The sequence shown here is derived from an EMBL/GenBank/DDBJ whole genome shotgun (WGS) entry which is preliminary data.</text>
</comment>
<evidence type="ECO:0000313" key="2">
    <source>
        <dbReference type="Proteomes" id="UP000774935"/>
    </source>
</evidence>
<dbReference type="EMBL" id="JAHWXQ010000004">
    <property type="protein sequence ID" value="MBW3366219.1"/>
    <property type="molecule type" value="Genomic_DNA"/>
</dbReference>
<gene>
    <name evidence="1" type="ORF">KYK27_14245</name>
</gene>
<dbReference type="PROSITE" id="PS51257">
    <property type="entry name" value="PROKAR_LIPOPROTEIN"/>
    <property type="match status" value="1"/>
</dbReference>
<keyword evidence="2" id="KW-1185">Reference proteome</keyword>
<protein>
    <recommendedName>
        <fullName evidence="3">DUF4136 domain-containing protein</fullName>
    </recommendedName>
</protein>
<dbReference type="RefSeq" id="WP_199110753.1">
    <property type="nucleotide sequence ID" value="NZ_JAHWXQ010000004.1"/>
</dbReference>
<accession>A0ABS6XF07</accession>
<proteinExistence type="predicted"/>
<evidence type="ECO:0000313" key="1">
    <source>
        <dbReference type="EMBL" id="MBW3366219.1"/>
    </source>
</evidence>
<organism evidence="1 2">
    <name type="scientific">Pontibacter populi</name>
    <dbReference type="NCBI Taxonomy" id="890055"/>
    <lineage>
        <taxon>Bacteria</taxon>
        <taxon>Pseudomonadati</taxon>
        <taxon>Bacteroidota</taxon>
        <taxon>Cytophagia</taxon>
        <taxon>Cytophagales</taxon>
        <taxon>Hymenobacteraceae</taxon>
        <taxon>Pontibacter</taxon>
    </lineage>
</organism>
<sequence length="159" mass="18472">MRARTIALFPITLGALFSCDQVNMIAAGSFAYAETYELDYPETEVIEAITQFKRQYPEKIVPILPDGSVLKDQRRNESDHWFHVYFYDATKNQILNTWTRPAGRRKTTFALISVNKGLEIGNWKILNSDFNSEENRRLKNDFERQILKPIQGILAKKNK</sequence>
<reference evidence="1 2" key="1">
    <citation type="submission" date="2021-07" db="EMBL/GenBank/DDBJ databases">
        <authorList>
            <person name="Kim M.K."/>
        </authorList>
    </citation>
    <scope>NUCLEOTIDE SEQUENCE [LARGE SCALE GENOMIC DNA]</scope>
    <source>
        <strain evidence="1 2">HLY7-15</strain>
    </source>
</reference>
<dbReference type="Proteomes" id="UP000774935">
    <property type="component" value="Unassembled WGS sequence"/>
</dbReference>
<evidence type="ECO:0008006" key="3">
    <source>
        <dbReference type="Google" id="ProtNLM"/>
    </source>
</evidence>
<name>A0ABS6XF07_9BACT</name>